<name>A0A3A4P0D9_ABYX5</name>
<gene>
    <name evidence="9" type="ORF">C4520_03720</name>
</gene>
<dbReference type="InterPro" id="IPR014710">
    <property type="entry name" value="RmlC-like_jellyroll"/>
</dbReference>
<comment type="catalytic activity">
    <reaction evidence="1">
        <text>dTDP-4-dehydro-6-deoxy-alpha-D-glucose = dTDP-4-dehydro-beta-L-rhamnose</text>
        <dbReference type="Rhea" id="RHEA:16969"/>
        <dbReference type="ChEBI" id="CHEBI:57649"/>
        <dbReference type="ChEBI" id="CHEBI:62830"/>
        <dbReference type="EC" id="5.1.3.13"/>
    </reaction>
</comment>
<dbReference type="EMBL" id="QZKU01000032">
    <property type="protein sequence ID" value="RJP24682.1"/>
    <property type="molecule type" value="Genomic_DNA"/>
</dbReference>
<dbReference type="SUPFAM" id="SSF51182">
    <property type="entry name" value="RmlC-like cupins"/>
    <property type="match status" value="1"/>
</dbReference>
<dbReference type="EC" id="5.1.3.13" evidence="3"/>
<organism evidence="9 10">
    <name type="scientific">Abyssobacteria bacterium (strain SURF_5)</name>
    <dbReference type="NCBI Taxonomy" id="2093360"/>
    <lineage>
        <taxon>Bacteria</taxon>
        <taxon>Pseudomonadati</taxon>
        <taxon>Candidatus Hydrogenedentota</taxon>
        <taxon>Candidatus Abyssobacteria</taxon>
    </lineage>
</organism>
<proteinExistence type="predicted"/>
<evidence type="ECO:0000256" key="4">
    <source>
        <dbReference type="ARBA" id="ARBA00019595"/>
    </source>
</evidence>
<sequence>MIEGVQKIPLVRHADDRGFVTEILRSDSPHYNKFGQIYVASCRRNVVKAWHCHRKQTDHFHVVKGTAKIGLYDDRPESSTKGEYNQFILGDDGENVLLIIPPMVWHGQMGLSEMSYLINIPTEPYNAKDPDELRKGIGELEDIWTIKNR</sequence>
<evidence type="ECO:0000313" key="10">
    <source>
        <dbReference type="Proteomes" id="UP000265882"/>
    </source>
</evidence>
<evidence type="ECO:0000256" key="1">
    <source>
        <dbReference type="ARBA" id="ARBA00001298"/>
    </source>
</evidence>
<dbReference type="GO" id="GO:0008830">
    <property type="term" value="F:dTDP-4-dehydrorhamnose 3,5-epimerase activity"/>
    <property type="evidence" value="ECO:0007669"/>
    <property type="project" value="UniProtKB-EC"/>
</dbReference>
<dbReference type="PANTHER" id="PTHR21047:SF2">
    <property type="entry name" value="THYMIDINE DIPHOSPHO-4-KETO-RHAMNOSE 3,5-EPIMERASE"/>
    <property type="match status" value="1"/>
</dbReference>
<dbReference type="InterPro" id="IPR000888">
    <property type="entry name" value="RmlC-like"/>
</dbReference>
<dbReference type="PANTHER" id="PTHR21047">
    <property type="entry name" value="DTDP-6-DEOXY-D-GLUCOSE-3,5 EPIMERASE"/>
    <property type="match status" value="1"/>
</dbReference>
<dbReference type="GO" id="GO:0000271">
    <property type="term" value="P:polysaccharide biosynthetic process"/>
    <property type="evidence" value="ECO:0007669"/>
    <property type="project" value="TreeGrafter"/>
</dbReference>
<evidence type="ECO:0000256" key="8">
    <source>
        <dbReference type="PIRSR" id="PIRSR600888-3"/>
    </source>
</evidence>
<dbReference type="Gene3D" id="2.60.120.10">
    <property type="entry name" value="Jelly Rolls"/>
    <property type="match status" value="1"/>
</dbReference>
<evidence type="ECO:0000256" key="2">
    <source>
        <dbReference type="ARBA" id="ARBA00001997"/>
    </source>
</evidence>
<dbReference type="GO" id="GO:0019305">
    <property type="term" value="P:dTDP-rhamnose biosynthetic process"/>
    <property type="evidence" value="ECO:0007669"/>
    <property type="project" value="TreeGrafter"/>
</dbReference>
<comment type="caution">
    <text evidence="9">The sequence shown here is derived from an EMBL/GenBank/DDBJ whole genome shotgun (WGS) entry which is preliminary data.</text>
</comment>
<evidence type="ECO:0000256" key="7">
    <source>
        <dbReference type="ARBA" id="ARBA00033311"/>
    </source>
</evidence>
<feature type="site" description="Participates in a stacking interaction with the thymidine ring of dTDP-4-oxo-6-deoxyglucose" evidence="8">
    <location>
        <position position="125"/>
    </location>
</feature>
<evidence type="ECO:0000313" key="9">
    <source>
        <dbReference type="EMBL" id="RJP24682.1"/>
    </source>
</evidence>
<dbReference type="InterPro" id="IPR011051">
    <property type="entry name" value="RmlC_Cupin_sf"/>
</dbReference>
<reference evidence="9 10" key="1">
    <citation type="journal article" date="2017" name="ISME J.">
        <title>Energy and carbon metabolisms in a deep terrestrial subsurface fluid microbial community.</title>
        <authorList>
            <person name="Momper L."/>
            <person name="Jungbluth S.P."/>
            <person name="Lee M.D."/>
            <person name="Amend J.P."/>
        </authorList>
    </citation>
    <scope>NUCLEOTIDE SEQUENCE [LARGE SCALE GENOMIC DNA]</scope>
    <source>
        <strain evidence="9">SURF_5</strain>
    </source>
</reference>
<comment type="function">
    <text evidence="2">Catalyzes the epimerization of the C3' and C5'positions of dTDP-6-deoxy-D-xylo-4-hexulose, forming dTDP-6-deoxy-L-lyxo-4-hexulose.</text>
</comment>
<evidence type="ECO:0000256" key="3">
    <source>
        <dbReference type="ARBA" id="ARBA00012098"/>
    </source>
</evidence>
<dbReference type="AlphaFoldDB" id="A0A3A4P0D9"/>
<dbReference type="GO" id="GO:0005829">
    <property type="term" value="C:cytosol"/>
    <property type="evidence" value="ECO:0007669"/>
    <property type="project" value="TreeGrafter"/>
</dbReference>
<evidence type="ECO:0000256" key="6">
    <source>
        <dbReference type="ARBA" id="ARBA00031424"/>
    </source>
</evidence>
<protein>
    <recommendedName>
        <fullName evidence="4">dTDP-4-dehydrorhamnose 3,5-epimerase</fullName>
        <ecNumber evidence="3">5.1.3.13</ecNumber>
    </recommendedName>
    <alternativeName>
        <fullName evidence="6">Thymidine diphospho-4-keto-rhamnose 3,5-epimerase</fullName>
    </alternativeName>
    <alternativeName>
        <fullName evidence="5">dTDP-4-keto-6-deoxyglucose 3,5-epimerase</fullName>
    </alternativeName>
    <alternativeName>
        <fullName evidence="7">dTDP-6-deoxy-D-xylo-4-hexulose 3,5-epimerase</fullName>
    </alternativeName>
</protein>
<evidence type="ECO:0000256" key="5">
    <source>
        <dbReference type="ARBA" id="ARBA00029758"/>
    </source>
</evidence>
<dbReference type="Pfam" id="PF00908">
    <property type="entry name" value="dTDP_sugar_isom"/>
    <property type="match status" value="1"/>
</dbReference>
<dbReference type="Proteomes" id="UP000265882">
    <property type="component" value="Unassembled WGS sequence"/>
</dbReference>
<accession>A0A3A4P0D9</accession>